<evidence type="ECO:0000256" key="1">
    <source>
        <dbReference type="SAM" id="MobiDB-lite"/>
    </source>
</evidence>
<feature type="region of interest" description="Disordered" evidence="1">
    <location>
        <begin position="192"/>
        <end position="219"/>
    </location>
</feature>
<protein>
    <submittedName>
        <fullName evidence="3">Uncharacterized protein</fullName>
    </submittedName>
</protein>
<evidence type="ECO:0000256" key="2">
    <source>
        <dbReference type="SAM" id="Phobius"/>
    </source>
</evidence>
<name>A0A2S2E1K1_9ALTE</name>
<keyword evidence="2" id="KW-1133">Transmembrane helix</keyword>
<proteinExistence type="predicted"/>
<dbReference type="OrthoDB" id="5298497at2"/>
<feature type="transmembrane region" description="Helical" evidence="2">
    <location>
        <begin position="31"/>
        <end position="53"/>
    </location>
</feature>
<keyword evidence="2" id="KW-0812">Transmembrane</keyword>
<gene>
    <name evidence="3" type="ORF">HMF8227_01024</name>
</gene>
<dbReference type="RefSeq" id="WP_109339150.1">
    <property type="nucleotide sequence ID" value="NZ_CP029347.1"/>
</dbReference>
<organism evidence="3 4">
    <name type="scientific">Saliniradius amylolyticus</name>
    <dbReference type="NCBI Taxonomy" id="2183582"/>
    <lineage>
        <taxon>Bacteria</taxon>
        <taxon>Pseudomonadati</taxon>
        <taxon>Pseudomonadota</taxon>
        <taxon>Gammaproteobacteria</taxon>
        <taxon>Alteromonadales</taxon>
        <taxon>Alteromonadaceae</taxon>
        <taxon>Saliniradius</taxon>
    </lineage>
</organism>
<reference evidence="3 4" key="1">
    <citation type="submission" date="2018-05" db="EMBL/GenBank/DDBJ databases">
        <title>Salinimonas sp. HMF8227 Genome sequencing and assembly.</title>
        <authorList>
            <person name="Kang H."/>
            <person name="Kang J."/>
            <person name="Cha I."/>
            <person name="Kim H."/>
            <person name="Joh K."/>
        </authorList>
    </citation>
    <scope>NUCLEOTIDE SEQUENCE [LARGE SCALE GENOMIC DNA]</scope>
    <source>
        <strain evidence="3 4">HMF8227</strain>
    </source>
</reference>
<evidence type="ECO:0000313" key="4">
    <source>
        <dbReference type="Proteomes" id="UP000245728"/>
    </source>
</evidence>
<dbReference type="AlphaFoldDB" id="A0A2S2E1K1"/>
<dbReference type="PANTHER" id="PTHR34351:SF1">
    <property type="entry name" value="SLR1927 PROTEIN"/>
    <property type="match status" value="1"/>
</dbReference>
<keyword evidence="2" id="KW-0472">Membrane</keyword>
<feature type="transmembrane region" description="Helical" evidence="2">
    <location>
        <begin position="60"/>
        <end position="80"/>
    </location>
</feature>
<sequence length="320" mass="36643">MLRSFWQQWQHRWLDKRIPGHNIHTLNMSNIFIFPSRFGLGFLLLCALLFLLGTNYQNNLILLMSYFLISLMLVSMFVSYNNFSGLQFSLKVPDHCFAGEQVQVTLNRCDDRPDKSGRLVAHWMGGSPFQSTNMENRASLTLAYETQRRGQLLLPRITLFSLYPLGLFRCWSHLKFPGHTMVYPQIGHQFVGEEQPSDNTASGAHEGSTGHEDFQSLQPYRPGDPLHQIAWKQVAKGHELMRKSFSDPRGQVTWLQLRPGSPDTLEQRLSDLCYSALSLDRHNQRFGLRLGKQAIAPDSGPRHLHHCLTLLALYGQHTAQ</sequence>
<dbReference type="Proteomes" id="UP000245728">
    <property type="component" value="Chromosome"/>
</dbReference>
<keyword evidence="4" id="KW-1185">Reference proteome</keyword>
<dbReference type="PANTHER" id="PTHR34351">
    <property type="entry name" value="SLR1927 PROTEIN-RELATED"/>
    <property type="match status" value="1"/>
</dbReference>
<accession>A0A2S2E1K1</accession>
<dbReference type="EMBL" id="CP029347">
    <property type="protein sequence ID" value="AWL11513.1"/>
    <property type="molecule type" value="Genomic_DNA"/>
</dbReference>
<evidence type="ECO:0000313" key="3">
    <source>
        <dbReference type="EMBL" id="AWL11513.1"/>
    </source>
</evidence>
<dbReference type="KEGG" id="salh:HMF8227_01024"/>